<feature type="chain" id="PRO_5045149805" description="Lipoprotein" evidence="1">
    <location>
        <begin position="27"/>
        <end position="192"/>
    </location>
</feature>
<keyword evidence="3" id="KW-1185">Reference proteome</keyword>
<dbReference type="Proteomes" id="UP000830401">
    <property type="component" value="Chromosome"/>
</dbReference>
<keyword evidence="1" id="KW-0732">Signal</keyword>
<evidence type="ECO:0008006" key="4">
    <source>
        <dbReference type="Google" id="ProtNLM"/>
    </source>
</evidence>
<evidence type="ECO:0000313" key="2">
    <source>
        <dbReference type="EMBL" id="UOQ64376.1"/>
    </source>
</evidence>
<evidence type="ECO:0000313" key="3">
    <source>
        <dbReference type="Proteomes" id="UP000830401"/>
    </source>
</evidence>
<reference evidence="2" key="1">
    <citation type="submission" date="2022-04" db="EMBL/GenBank/DDBJ databases">
        <title>Hymenobacter sp. isolated from the air.</title>
        <authorList>
            <person name="Won M."/>
            <person name="Lee C.-M."/>
            <person name="Woen H.-Y."/>
            <person name="Kwon S.-W."/>
        </authorList>
    </citation>
    <scope>NUCLEOTIDE SEQUENCE</scope>
    <source>
        <strain evidence="2">5420S-77</strain>
    </source>
</reference>
<gene>
    <name evidence="2" type="ORF">MUN86_12325</name>
</gene>
<evidence type="ECO:0000256" key="1">
    <source>
        <dbReference type="SAM" id="SignalP"/>
    </source>
</evidence>
<dbReference type="EMBL" id="CP095061">
    <property type="protein sequence ID" value="UOQ64376.1"/>
    <property type="molecule type" value="Genomic_DNA"/>
</dbReference>
<proteinExistence type="predicted"/>
<dbReference type="RefSeq" id="WP_245118159.1">
    <property type="nucleotide sequence ID" value="NZ_CP095061.1"/>
</dbReference>
<accession>A0ABY4G0T7</accession>
<name>A0ABY4G0T7_9BACT</name>
<feature type="signal peptide" evidence="1">
    <location>
        <begin position="1"/>
        <end position="26"/>
    </location>
</feature>
<sequence length="192" mass="21360">MRKFSRLLVLALLGLAFSECSFNTSAPSVSKGERQTKVETAESTKFQAATKGFHIEQSGQAKSFDPDPFIPYREVKLSDGDVIQSPTGYAASLPCKRDSTGTLYLQIELKPEKHSIQKLSLAYAGTNAKKSLNQLGDGIGHYDPKTQRYYFSVLYQLISVLPNNLIYHSEEYPVYGWISTQTNTVGLQPIKL</sequence>
<organism evidence="2 3">
    <name type="scientific">Hymenobacter volaticus</name>
    <dbReference type="NCBI Taxonomy" id="2932254"/>
    <lineage>
        <taxon>Bacteria</taxon>
        <taxon>Pseudomonadati</taxon>
        <taxon>Bacteroidota</taxon>
        <taxon>Cytophagia</taxon>
        <taxon>Cytophagales</taxon>
        <taxon>Hymenobacteraceae</taxon>
        <taxon>Hymenobacter</taxon>
    </lineage>
</organism>
<protein>
    <recommendedName>
        <fullName evidence="4">Lipoprotein</fullName>
    </recommendedName>
</protein>